<dbReference type="AlphaFoldDB" id="A0A1F4U7I3"/>
<dbReference type="PANTHER" id="PTHR43133:SF51">
    <property type="entry name" value="RNA POLYMERASE SIGMA FACTOR"/>
    <property type="match status" value="1"/>
</dbReference>
<dbReference type="PANTHER" id="PTHR43133">
    <property type="entry name" value="RNA POLYMERASE ECF-TYPE SIGMA FACTO"/>
    <property type="match status" value="1"/>
</dbReference>
<feature type="domain" description="RNA polymerase sigma-70 region 2" evidence="5">
    <location>
        <begin position="7"/>
        <end position="73"/>
    </location>
</feature>
<evidence type="ECO:0000256" key="1">
    <source>
        <dbReference type="ARBA" id="ARBA00010641"/>
    </source>
</evidence>
<dbReference type="SUPFAM" id="SSF88946">
    <property type="entry name" value="Sigma2 domain of RNA polymerase sigma factors"/>
    <property type="match status" value="1"/>
</dbReference>
<dbReference type="Pfam" id="PF08281">
    <property type="entry name" value="Sigma70_r4_2"/>
    <property type="match status" value="1"/>
</dbReference>
<evidence type="ECO:0000256" key="3">
    <source>
        <dbReference type="ARBA" id="ARBA00023082"/>
    </source>
</evidence>
<dbReference type="InterPro" id="IPR013325">
    <property type="entry name" value="RNA_pol_sigma_r2"/>
</dbReference>
<accession>A0A1F4U7I3</accession>
<evidence type="ECO:0000259" key="5">
    <source>
        <dbReference type="Pfam" id="PF04542"/>
    </source>
</evidence>
<dbReference type="InterPro" id="IPR007627">
    <property type="entry name" value="RNA_pol_sigma70_r2"/>
</dbReference>
<comment type="caution">
    <text evidence="7">The sequence shown here is derived from an EMBL/GenBank/DDBJ whole genome shotgun (WGS) entry which is preliminary data.</text>
</comment>
<evidence type="ECO:0008006" key="9">
    <source>
        <dbReference type="Google" id="ProtNLM"/>
    </source>
</evidence>
<evidence type="ECO:0000259" key="6">
    <source>
        <dbReference type="Pfam" id="PF08281"/>
    </source>
</evidence>
<keyword evidence="3" id="KW-0731">Sigma factor</keyword>
<dbReference type="NCBIfam" id="TIGR02937">
    <property type="entry name" value="sigma70-ECF"/>
    <property type="match status" value="1"/>
</dbReference>
<organism evidence="7 8">
    <name type="scientific">candidate division WOR-1 bacterium RIFOXYC2_FULL_46_14</name>
    <dbReference type="NCBI Taxonomy" id="1802587"/>
    <lineage>
        <taxon>Bacteria</taxon>
        <taxon>Bacillati</taxon>
        <taxon>Saganbacteria</taxon>
    </lineage>
</organism>
<feature type="domain" description="RNA polymerase sigma factor 70 region 4 type 2" evidence="6">
    <location>
        <begin position="108"/>
        <end position="154"/>
    </location>
</feature>
<dbReference type="SUPFAM" id="SSF88659">
    <property type="entry name" value="Sigma3 and sigma4 domains of RNA polymerase sigma factors"/>
    <property type="match status" value="1"/>
</dbReference>
<dbReference type="InterPro" id="IPR036388">
    <property type="entry name" value="WH-like_DNA-bd_sf"/>
</dbReference>
<gene>
    <name evidence="7" type="ORF">A2438_00965</name>
</gene>
<comment type="similarity">
    <text evidence="1">Belongs to the sigma-70 factor family. ECF subfamily.</text>
</comment>
<evidence type="ECO:0000313" key="7">
    <source>
        <dbReference type="EMBL" id="OGC40849.1"/>
    </source>
</evidence>
<dbReference type="InterPro" id="IPR013324">
    <property type="entry name" value="RNA_pol_sigma_r3/r4-like"/>
</dbReference>
<dbReference type="InterPro" id="IPR014284">
    <property type="entry name" value="RNA_pol_sigma-70_dom"/>
</dbReference>
<reference evidence="7 8" key="1">
    <citation type="journal article" date="2016" name="Nat. Commun.">
        <title>Thousands of microbial genomes shed light on interconnected biogeochemical processes in an aquifer system.</title>
        <authorList>
            <person name="Anantharaman K."/>
            <person name="Brown C.T."/>
            <person name="Hug L.A."/>
            <person name="Sharon I."/>
            <person name="Castelle C.J."/>
            <person name="Probst A.J."/>
            <person name="Thomas B.C."/>
            <person name="Singh A."/>
            <person name="Wilkins M.J."/>
            <person name="Karaoz U."/>
            <person name="Brodie E.L."/>
            <person name="Williams K.H."/>
            <person name="Hubbard S.S."/>
            <person name="Banfield J.F."/>
        </authorList>
    </citation>
    <scope>NUCLEOTIDE SEQUENCE [LARGE SCALE GENOMIC DNA]</scope>
</reference>
<evidence type="ECO:0000313" key="8">
    <source>
        <dbReference type="Proteomes" id="UP000179242"/>
    </source>
</evidence>
<dbReference type="Proteomes" id="UP000179242">
    <property type="component" value="Unassembled WGS sequence"/>
</dbReference>
<proteinExistence type="inferred from homology"/>
<dbReference type="GO" id="GO:0006352">
    <property type="term" value="P:DNA-templated transcription initiation"/>
    <property type="evidence" value="ECO:0007669"/>
    <property type="project" value="InterPro"/>
</dbReference>
<keyword evidence="4" id="KW-0804">Transcription</keyword>
<evidence type="ECO:0000256" key="4">
    <source>
        <dbReference type="ARBA" id="ARBA00023163"/>
    </source>
</evidence>
<dbReference type="InterPro" id="IPR039425">
    <property type="entry name" value="RNA_pol_sigma-70-like"/>
</dbReference>
<dbReference type="Gene3D" id="1.10.1740.10">
    <property type="match status" value="1"/>
</dbReference>
<sequence length="160" mass="18735">MDFHEVYNSQKELVWKLVSRFVFTKEDREDLFQEVFIKIHNALPRFKGDSKIETWIYRIAINTGINYAKKQQRYKFIGDLLKKSGIIKSQEEDSSDRIEAADTLLKPLEGLNPKQRMVLLLAEVYGMDLKEVADHLNIPVGTVKSNLHRAKEELKKWITI</sequence>
<dbReference type="Gene3D" id="1.10.10.10">
    <property type="entry name" value="Winged helix-like DNA-binding domain superfamily/Winged helix DNA-binding domain"/>
    <property type="match status" value="1"/>
</dbReference>
<dbReference type="GO" id="GO:0003677">
    <property type="term" value="F:DNA binding"/>
    <property type="evidence" value="ECO:0007669"/>
    <property type="project" value="InterPro"/>
</dbReference>
<dbReference type="EMBL" id="MEUJ01000002">
    <property type="protein sequence ID" value="OGC40849.1"/>
    <property type="molecule type" value="Genomic_DNA"/>
</dbReference>
<name>A0A1F4U7I3_UNCSA</name>
<keyword evidence="2" id="KW-0805">Transcription regulation</keyword>
<evidence type="ECO:0000256" key="2">
    <source>
        <dbReference type="ARBA" id="ARBA00023015"/>
    </source>
</evidence>
<dbReference type="CDD" id="cd06171">
    <property type="entry name" value="Sigma70_r4"/>
    <property type="match status" value="1"/>
</dbReference>
<protein>
    <recommendedName>
        <fullName evidence="9">HTH luxR-type domain-containing protein</fullName>
    </recommendedName>
</protein>
<dbReference type="GO" id="GO:0016987">
    <property type="term" value="F:sigma factor activity"/>
    <property type="evidence" value="ECO:0007669"/>
    <property type="project" value="UniProtKB-KW"/>
</dbReference>
<dbReference type="InterPro" id="IPR013249">
    <property type="entry name" value="RNA_pol_sigma70_r4_t2"/>
</dbReference>
<dbReference type="Pfam" id="PF04542">
    <property type="entry name" value="Sigma70_r2"/>
    <property type="match status" value="1"/>
</dbReference>